<name>A0ACC1BWM9_9ROSI</name>
<dbReference type="Proteomes" id="UP001164250">
    <property type="component" value="Chromosome 3"/>
</dbReference>
<evidence type="ECO:0000313" key="2">
    <source>
        <dbReference type="Proteomes" id="UP001164250"/>
    </source>
</evidence>
<keyword evidence="2" id="KW-1185">Reference proteome</keyword>
<evidence type="ECO:0000313" key="1">
    <source>
        <dbReference type="EMBL" id="KAJ0103344.1"/>
    </source>
</evidence>
<reference evidence="2" key="1">
    <citation type="journal article" date="2023" name="G3 (Bethesda)">
        <title>Genome assembly and association tests identify interacting loci associated with vigor, precocity, and sex in interspecific pistachio rootstocks.</title>
        <authorList>
            <person name="Palmer W."/>
            <person name="Jacygrad E."/>
            <person name="Sagayaradj S."/>
            <person name="Cavanaugh K."/>
            <person name="Han R."/>
            <person name="Bertier L."/>
            <person name="Beede B."/>
            <person name="Kafkas S."/>
            <person name="Golino D."/>
            <person name="Preece J."/>
            <person name="Michelmore R."/>
        </authorList>
    </citation>
    <scope>NUCLEOTIDE SEQUENCE [LARGE SCALE GENOMIC DNA]</scope>
</reference>
<accession>A0ACC1BWM9</accession>
<sequence>MATAMAAPATMPCTIHDLVEEHEDSDDEQIDIGLRFSPHTLFGPLSLRIVFVFTFSCYLSFYFLPGSSSCNAEKDGSFSGPPGPTGTSRKKKVKESGEMERYEESGSRKEEFKELFDTSLIIVLCIVSLYECQTSPEHNLGVLLVHLFDIYGRKLNTTDVGVSCKGKGTFFKKSSKGRQRTTLGRTLAFTYLLHPGLVVDLLQEIKSAFLMAFTTLTNPKTIFSLGPNRSILGTIIRPDPVLLERKGGSNDYEEESFPRGDDSAQSSGKKRKASSKEKSRKKKVKESGEMERHEESGSRKERSSKKKRWRHNRENANGFS</sequence>
<comment type="caution">
    <text evidence="1">The sequence shown here is derived from an EMBL/GenBank/DDBJ whole genome shotgun (WGS) entry which is preliminary data.</text>
</comment>
<organism evidence="1 2">
    <name type="scientific">Pistacia atlantica</name>
    <dbReference type="NCBI Taxonomy" id="434234"/>
    <lineage>
        <taxon>Eukaryota</taxon>
        <taxon>Viridiplantae</taxon>
        <taxon>Streptophyta</taxon>
        <taxon>Embryophyta</taxon>
        <taxon>Tracheophyta</taxon>
        <taxon>Spermatophyta</taxon>
        <taxon>Magnoliopsida</taxon>
        <taxon>eudicotyledons</taxon>
        <taxon>Gunneridae</taxon>
        <taxon>Pentapetalae</taxon>
        <taxon>rosids</taxon>
        <taxon>malvids</taxon>
        <taxon>Sapindales</taxon>
        <taxon>Anacardiaceae</taxon>
        <taxon>Pistacia</taxon>
    </lineage>
</organism>
<protein>
    <submittedName>
        <fullName evidence="1">Uncharacterized protein</fullName>
    </submittedName>
</protein>
<dbReference type="EMBL" id="CM047899">
    <property type="protein sequence ID" value="KAJ0103344.1"/>
    <property type="molecule type" value="Genomic_DNA"/>
</dbReference>
<gene>
    <name evidence="1" type="ORF">Patl1_04646</name>
</gene>
<proteinExistence type="predicted"/>